<feature type="signal peptide" evidence="1">
    <location>
        <begin position="1"/>
        <end position="23"/>
    </location>
</feature>
<dbReference type="InterPro" id="IPR017853">
    <property type="entry name" value="GH"/>
</dbReference>
<organism evidence="2 3">
    <name type="scientific">Mucilaginibacter hurinus</name>
    <dbReference type="NCBI Taxonomy" id="2201324"/>
    <lineage>
        <taxon>Bacteria</taxon>
        <taxon>Pseudomonadati</taxon>
        <taxon>Bacteroidota</taxon>
        <taxon>Sphingobacteriia</taxon>
        <taxon>Sphingobacteriales</taxon>
        <taxon>Sphingobacteriaceae</taxon>
        <taxon>Mucilaginibacter</taxon>
    </lineage>
</organism>
<dbReference type="Proteomes" id="UP000253209">
    <property type="component" value="Unassembled WGS sequence"/>
</dbReference>
<comment type="caution">
    <text evidence="2">The sequence shown here is derived from an EMBL/GenBank/DDBJ whole genome shotgun (WGS) entry which is preliminary data.</text>
</comment>
<protein>
    <submittedName>
        <fullName evidence="2">Uncharacterized protein</fullName>
    </submittedName>
</protein>
<proteinExistence type="predicted"/>
<dbReference type="OrthoDB" id="9801077at2"/>
<keyword evidence="1" id="KW-0732">Signal</keyword>
<dbReference type="PROSITE" id="PS51257">
    <property type="entry name" value="PROKAR_LIPOPROTEIN"/>
    <property type="match status" value="1"/>
</dbReference>
<reference evidence="2 3" key="1">
    <citation type="submission" date="2018-05" db="EMBL/GenBank/DDBJ databases">
        <title>Mucilaginibacter hurinus sp. nov., isolated from briquette warehouse soil.</title>
        <authorList>
            <person name="Choi L."/>
        </authorList>
    </citation>
    <scope>NUCLEOTIDE SEQUENCE [LARGE SCALE GENOMIC DNA]</scope>
    <source>
        <strain evidence="2 3">ZR32</strain>
    </source>
</reference>
<dbReference type="AlphaFoldDB" id="A0A367GUJ4"/>
<evidence type="ECO:0000313" key="3">
    <source>
        <dbReference type="Proteomes" id="UP000253209"/>
    </source>
</evidence>
<keyword evidence="3" id="KW-1185">Reference proteome</keyword>
<dbReference type="SUPFAM" id="SSF51445">
    <property type="entry name" value="(Trans)glycosidases"/>
    <property type="match status" value="1"/>
</dbReference>
<feature type="chain" id="PRO_5017008677" evidence="1">
    <location>
        <begin position="24"/>
        <end position="480"/>
    </location>
</feature>
<dbReference type="Gene3D" id="3.20.20.80">
    <property type="entry name" value="Glycosidases"/>
    <property type="match status" value="1"/>
</dbReference>
<evidence type="ECO:0000313" key="2">
    <source>
        <dbReference type="EMBL" id="RCH56461.1"/>
    </source>
</evidence>
<accession>A0A367GUJ4</accession>
<evidence type="ECO:0000256" key="1">
    <source>
        <dbReference type="SAM" id="SignalP"/>
    </source>
</evidence>
<sequence>MKFKFYCFILFIALCGLFSSCKKSDVTREKKQSLKSEAVVNNYTVHATVRKLDAVGGDKYNYEFTFWVTTNDNPDNVLKLPGNLRITGELRGGPGKLQCEVVLPAGSRVTRRIYELKSPLSVVGKFSVPGSYQGKPIKCDATVVEQPYNLSPIKVQGTGFVDANGSKFIPWGVNYTNTHQIPLMDDEWFDDAKWEIIKNDFREMKAMNLNVIRIHLQYHNFMNGVNNPNLQALKRLRELIEFTAQIGLYVDITGLSSYFNEDPAWYTNLNETGRWATQAIFWKAVARASNGYNNVFCYNLMNEPVTPSKSTDIWLPGESLAGYYFIQHLTREPKGRSWLTVTRAWITQLKKAIREEDSRTPVTVGFIGLGNISNFNDLLDYNSIHIYPEEGKIPESLKIIKASVSNKPLIVEETSWGGGFKDMTTFINTTQQEGYTAGYMAHYHGETIEELEKKPDIGSAIQREWYKLYTQELNPNYNKP</sequence>
<gene>
    <name evidence="2" type="ORF">DJ568_00970</name>
</gene>
<dbReference type="RefSeq" id="WP_114003358.1">
    <property type="nucleotide sequence ID" value="NZ_QGDC01000001.1"/>
</dbReference>
<name>A0A367GUJ4_9SPHI</name>
<dbReference type="EMBL" id="QGDC01000001">
    <property type="protein sequence ID" value="RCH56461.1"/>
    <property type="molecule type" value="Genomic_DNA"/>
</dbReference>